<protein>
    <submittedName>
        <fullName evidence="1">Uncharacterized protein</fullName>
    </submittedName>
</protein>
<proteinExistence type="predicted"/>
<dbReference type="Proteomes" id="UP001156974">
    <property type="component" value="Unassembled WGS sequence"/>
</dbReference>
<dbReference type="EMBL" id="JAKUMG010000011">
    <property type="protein sequence ID" value="MDI4670704.1"/>
    <property type="molecule type" value="Genomic_DNA"/>
</dbReference>
<comment type="caution">
    <text evidence="1">The sequence shown here is derived from an EMBL/GenBank/DDBJ whole genome shotgun (WGS) entry which is preliminary data.</text>
</comment>
<reference evidence="1 2" key="1">
    <citation type="submission" date="2022-02" db="EMBL/GenBank/DDBJ databases">
        <title>Genome analysis of Beneficial Microorganisms for Coral consortium from Pocillopora damicornis.</title>
        <authorList>
            <person name="Rosado P.M."/>
            <person name="Cardoso P.M."/>
            <person name="Rosado J.G."/>
            <person name="Schultz J."/>
            <person name="Rocha U."/>
            <person name="Costa T.K."/>
            <person name="Peixoto R.S."/>
        </authorList>
    </citation>
    <scope>NUCLEOTIDE SEQUENCE [LARGE SCALE GENOMIC DNA]</scope>
    <source>
        <strain evidence="1 2">BMC5</strain>
    </source>
</reference>
<evidence type="ECO:0000313" key="1">
    <source>
        <dbReference type="EMBL" id="MDI4670704.1"/>
    </source>
</evidence>
<sequence length="190" mass="21194">MKFKSHSLRSVEQTGSFVPYYNPRVIALSDVSYDFGVQMYTKENLEPLDVEKHVIENQNMYFGSLGATAPSICSQIVEGALILGSNNVSILNNGDWSCIVSDFDWLNANGESNLNSQNAFSGMFPFPEAGINSCRFEYFAYVFSSALEIANEHDVKMIKGDSSDLEEFTQLTSNISSFKRILGFKFISVI</sequence>
<accession>A0ABT6U3E1</accession>
<evidence type="ECO:0000313" key="2">
    <source>
        <dbReference type="Proteomes" id="UP001156974"/>
    </source>
</evidence>
<dbReference type="RefSeq" id="WP_175082869.1">
    <property type="nucleotide sequence ID" value="NZ_JAKUMG010000011.1"/>
</dbReference>
<organism evidence="1 2">
    <name type="scientific">Pseudoalteromonas shioyasakiensis</name>
    <dbReference type="NCBI Taxonomy" id="1190813"/>
    <lineage>
        <taxon>Bacteria</taxon>
        <taxon>Pseudomonadati</taxon>
        <taxon>Pseudomonadota</taxon>
        <taxon>Gammaproteobacteria</taxon>
        <taxon>Alteromonadales</taxon>
        <taxon>Pseudoalteromonadaceae</taxon>
        <taxon>Pseudoalteromonas</taxon>
    </lineage>
</organism>
<name>A0ABT6U3E1_9GAMM</name>
<gene>
    <name evidence="1" type="ORF">MKZ47_16655</name>
</gene>
<keyword evidence="2" id="KW-1185">Reference proteome</keyword>